<keyword evidence="1" id="KW-0732">Signal</keyword>
<protein>
    <submittedName>
        <fullName evidence="2">Uncharacterized protein</fullName>
    </submittedName>
</protein>
<feature type="chain" id="PRO_5009445970" evidence="1">
    <location>
        <begin position="21"/>
        <end position="116"/>
    </location>
</feature>
<evidence type="ECO:0000313" key="3">
    <source>
        <dbReference type="Proteomes" id="UP000178129"/>
    </source>
</evidence>
<evidence type="ECO:0000313" key="2">
    <source>
        <dbReference type="EMBL" id="CZS97368.1"/>
    </source>
</evidence>
<dbReference type="AlphaFoldDB" id="A0A1E1KH29"/>
<proteinExistence type="predicted"/>
<feature type="signal peptide" evidence="1">
    <location>
        <begin position="1"/>
        <end position="20"/>
    </location>
</feature>
<gene>
    <name evidence="2" type="ORF">RCO7_00269</name>
</gene>
<accession>A0A1E1KH29</accession>
<name>A0A1E1KH29_9HELO</name>
<comment type="caution">
    <text evidence="2">The sequence shown here is derived from an EMBL/GenBank/DDBJ whole genome shotgun (WGS) entry which is preliminary data.</text>
</comment>
<reference evidence="3" key="1">
    <citation type="submission" date="2016-03" db="EMBL/GenBank/DDBJ databases">
        <authorList>
            <person name="Ploux O."/>
        </authorList>
    </citation>
    <scope>NUCLEOTIDE SEQUENCE [LARGE SCALE GENOMIC DNA]</scope>
    <source>
        <strain evidence="3">UK7</strain>
    </source>
</reference>
<organism evidence="2 3">
    <name type="scientific">Rhynchosporium graminicola</name>
    <dbReference type="NCBI Taxonomy" id="2792576"/>
    <lineage>
        <taxon>Eukaryota</taxon>
        <taxon>Fungi</taxon>
        <taxon>Dikarya</taxon>
        <taxon>Ascomycota</taxon>
        <taxon>Pezizomycotina</taxon>
        <taxon>Leotiomycetes</taxon>
        <taxon>Helotiales</taxon>
        <taxon>Ploettnerulaceae</taxon>
        <taxon>Rhynchosporium</taxon>
    </lineage>
</organism>
<evidence type="ECO:0000256" key="1">
    <source>
        <dbReference type="SAM" id="SignalP"/>
    </source>
</evidence>
<dbReference type="InParanoid" id="A0A1E1KH29"/>
<dbReference type="Proteomes" id="UP000178129">
    <property type="component" value="Unassembled WGS sequence"/>
</dbReference>
<dbReference type="EMBL" id="FJUW01000013">
    <property type="protein sequence ID" value="CZS97368.1"/>
    <property type="molecule type" value="Genomic_DNA"/>
</dbReference>
<keyword evidence="3" id="KW-1185">Reference proteome</keyword>
<sequence>MQFLSTLLSFTALLLPLVSADACVAGGPAGQVTFAKSCCLYQQGTWYQYYDNQAICVLAEGRSASYKRCINRIPRSELDTTCIPGNGGPTLGNPTTTLSTVTGRITLTAAAASAAV</sequence>